<evidence type="ECO:0000256" key="2">
    <source>
        <dbReference type="SAM" id="MobiDB-lite"/>
    </source>
</evidence>
<reference evidence="3" key="1">
    <citation type="submission" date="2014-09" db="EMBL/GenBank/DDBJ databases">
        <title>Genome sequence of the luminous mushroom Mycena chlorophos for searching fungal bioluminescence genes.</title>
        <authorList>
            <person name="Tanaka Y."/>
            <person name="Kasuga D."/>
            <person name="Oba Y."/>
            <person name="Hase S."/>
            <person name="Sato K."/>
            <person name="Oba Y."/>
            <person name="Sakakibara Y."/>
        </authorList>
    </citation>
    <scope>NUCLEOTIDE SEQUENCE</scope>
</reference>
<proteinExistence type="predicted"/>
<organism evidence="3 4">
    <name type="scientific">Mycena chlorophos</name>
    <name type="common">Agaric fungus</name>
    <name type="synonym">Agaricus chlorophos</name>
    <dbReference type="NCBI Taxonomy" id="658473"/>
    <lineage>
        <taxon>Eukaryota</taxon>
        <taxon>Fungi</taxon>
        <taxon>Dikarya</taxon>
        <taxon>Basidiomycota</taxon>
        <taxon>Agaricomycotina</taxon>
        <taxon>Agaricomycetes</taxon>
        <taxon>Agaricomycetidae</taxon>
        <taxon>Agaricales</taxon>
        <taxon>Marasmiineae</taxon>
        <taxon>Mycenaceae</taxon>
        <taxon>Mycena</taxon>
    </lineage>
</organism>
<gene>
    <name evidence="3" type="ORF">MCHLO_09724</name>
</gene>
<feature type="compositionally biased region" description="Basic and acidic residues" evidence="2">
    <location>
        <begin position="207"/>
        <end position="219"/>
    </location>
</feature>
<feature type="coiled-coil region" evidence="1">
    <location>
        <begin position="24"/>
        <end position="65"/>
    </location>
</feature>
<feature type="compositionally biased region" description="Basic and acidic residues" evidence="2">
    <location>
        <begin position="241"/>
        <end position="252"/>
    </location>
</feature>
<protein>
    <submittedName>
        <fullName evidence="3">Uncharacterized protein</fullName>
    </submittedName>
</protein>
<evidence type="ECO:0000313" key="4">
    <source>
        <dbReference type="Proteomes" id="UP000815677"/>
    </source>
</evidence>
<accession>A0ABQ0LNM0</accession>
<dbReference type="Proteomes" id="UP000815677">
    <property type="component" value="Unassembled WGS sequence"/>
</dbReference>
<keyword evidence="1" id="KW-0175">Coiled coil</keyword>
<evidence type="ECO:0000313" key="3">
    <source>
        <dbReference type="EMBL" id="GAT52699.1"/>
    </source>
</evidence>
<feature type="compositionally biased region" description="Low complexity" evidence="2">
    <location>
        <begin position="220"/>
        <end position="231"/>
    </location>
</feature>
<evidence type="ECO:0000256" key="1">
    <source>
        <dbReference type="SAM" id="Coils"/>
    </source>
</evidence>
<name>A0ABQ0LNM0_MYCCL</name>
<sequence length="263" mass="29134">MSTSIQPDANASANTNTSVVLTALPDAQSAAEALREEVKALRKERNDAHAELERLRAQCNWLQRQNETLAGHQAQFLEYQIQAEVNLQEQAAAAQARHVHDAAEIDRLTTEARALLQQRDTAGLDQQIIRAALEASQSDAADTEKTLSATVKDLEIISAKYAKLQGEHDDLKRQTTNRFPRPLVSTGAESNNTTSGPARSRSRSRPRTPEPYHRDRDRSSTGTRSRTPSPDKSLRHVTVRISERKDQLEKAEALASAKRGSSR</sequence>
<dbReference type="EMBL" id="DF847878">
    <property type="protein sequence ID" value="GAT52699.1"/>
    <property type="molecule type" value="Genomic_DNA"/>
</dbReference>
<feature type="region of interest" description="Disordered" evidence="2">
    <location>
        <begin position="168"/>
        <end position="263"/>
    </location>
</feature>
<keyword evidence="4" id="KW-1185">Reference proteome</keyword>